<dbReference type="CDD" id="cd02142">
    <property type="entry name" value="McbC_SagB-like_oxidoreductase"/>
    <property type="match status" value="1"/>
</dbReference>
<dbReference type="PANTHER" id="PTHR42741">
    <property type="entry name" value="NITROREDUCTASE FAMILY PROTEIN"/>
    <property type="match status" value="1"/>
</dbReference>
<accession>A0A5P8P317</accession>
<evidence type="ECO:0000313" key="3">
    <source>
        <dbReference type="EMBL" id="QFR50528.1"/>
    </source>
</evidence>
<dbReference type="KEGG" id="sulg:FJR48_11980"/>
<sequence>MDKQMPIFHQQTKHSYMSVRKNSHFLDWLSQPKNHKIYPHFNQRFKIENYDELKNLNLIGGITFEKKYPNGVYHLRSVPSAGGLYPCEVYIQIRGIKGLLDGIYHYEPYSESLTLLQEIDEDGVEYYFKNKKQEKGLVFLISSVYFRSSWKYRDRSIRYILLDSGHQLGSIYAALSVMQRDNEVIFDFDKLSLNSVFGFRNDEMFTCAIKSSFAQDKDVSKLRQSLPFVSGCDYLETNSFIEDAYKQTANYEDVTANMPDFFENIPKEQLKMAILNRRSIRAFRQYSMKRDEFEFIMKYICSFANKNNIDIFYTLHLVENMECGLYKNDELIKKGDFRSKSRYLALEQNLGGQSGVTFFFTSNEVKKYHKVNILSGFLAQIIYIKSDLQGIGCSGIGAYYDDETKEFLETKNNILYMLAIGR</sequence>
<dbReference type="NCBIfam" id="TIGR03605">
    <property type="entry name" value="antibiot_sagB"/>
    <property type="match status" value="1"/>
</dbReference>
<dbReference type="EMBL" id="CP043618">
    <property type="protein sequence ID" value="QFR50520.1"/>
    <property type="molecule type" value="Genomic_DNA"/>
</dbReference>
<dbReference type="OrthoDB" id="9801593at2"/>
<dbReference type="GO" id="GO:0016491">
    <property type="term" value="F:oxidoreductase activity"/>
    <property type="evidence" value="ECO:0007669"/>
    <property type="project" value="InterPro"/>
</dbReference>
<organism evidence="1 4">
    <name type="scientific">Sulfurimonas lithotrophica</name>
    <dbReference type="NCBI Taxonomy" id="2590022"/>
    <lineage>
        <taxon>Bacteria</taxon>
        <taxon>Pseudomonadati</taxon>
        <taxon>Campylobacterota</taxon>
        <taxon>Epsilonproteobacteria</taxon>
        <taxon>Campylobacterales</taxon>
        <taxon>Sulfurimonadaceae</taxon>
        <taxon>Sulfurimonas</taxon>
    </lineage>
</organism>
<dbReference type="SUPFAM" id="SSF55469">
    <property type="entry name" value="FMN-dependent nitroreductase-like"/>
    <property type="match status" value="1"/>
</dbReference>
<dbReference type="KEGG" id="sulg:FJR48_12045"/>
<dbReference type="KEGG" id="sulg:FJR48_09515"/>
<keyword evidence="2" id="KW-0614">Plasmid</keyword>
<dbReference type="EMBL" id="CP043618">
    <property type="protein sequence ID" value="QFR50528.1"/>
    <property type="molecule type" value="Genomic_DNA"/>
</dbReference>
<dbReference type="EMBL" id="CP043617">
    <property type="protein sequence ID" value="QFR49950.1"/>
    <property type="molecule type" value="Genomic_DNA"/>
</dbReference>
<dbReference type="Gene3D" id="3.40.109.10">
    <property type="entry name" value="NADH Oxidase"/>
    <property type="match status" value="2"/>
</dbReference>
<geneLocation type="plasmid" evidence="2">
    <name>unnamed</name>
</geneLocation>
<dbReference type="Proteomes" id="UP000326944">
    <property type="component" value="Chromosome"/>
</dbReference>
<dbReference type="PANTHER" id="PTHR42741:SF3">
    <property type="entry name" value="NITROREDUCTASE FAMILY PROTEIN"/>
    <property type="match status" value="1"/>
</dbReference>
<proteinExistence type="predicted"/>
<evidence type="ECO:0000313" key="4">
    <source>
        <dbReference type="Proteomes" id="UP000326944"/>
    </source>
</evidence>
<gene>
    <name evidence="1" type="ORF">FJR48_09515</name>
    <name evidence="2" type="ORF">FJR48_11980</name>
    <name evidence="3" type="ORF">FJR48_12045</name>
</gene>
<reference evidence="1 4" key="1">
    <citation type="submission" date="2019-09" db="EMBL/GenBank/DDBJ databases">
        <title>Sulfurimonas gotlandica sp. nov., a chemoautotrophic and psychrotolerant epsilonproteobacterium isolated from a pelagic redoxcline, and an emended description of the genus Sulfurimonas.</title>
        <authorList>
            <person name="Wang S."/>
            <person name="Jiang L."/>
            <person name="Shao S."/>
        </authorList>
    </citation>
    <scope>NUCLEOTIDE SEQUENCE [LARGE SCALE GENOMIC DNA]</scope>
    <source>
        <strain evidence="1 4">GYSZ_1</strain>
        <plasmid evidence="2 4">unnamed</plasmid>
    </source>
</reference>
<evidence type="ECO:0000313" key="1">
    <source>
        <dbReference type="EMBL" id="QFR49950.1"/>
    </source>
</evidence>
<protein>
    <submittedName>
        <fullName evidence="1">SagB/ThcOx family dehydrogenase</fullName>
    </submittedName>
</protein>
<dbReference type="AlphaFoldDB" id="A0A5P8P317"/>
<keyword evidence="4" id="KW-1185">Reference proteome</keyword>
<dbReference type="InterPro" id="IPR020051">
    <property type="entry name" value="SagB-type_dehydrogenase"/>
</dbReference>
<dbReference type="Proteomes" id="UP000326944">
    <property type="component" value="Plasmid unnamed"/>
</dbReference>
<evidence type="ECO:0000313" key="2">
    <source>
        <dbReference type="EMBL" id="QFR50520.1"/>
    </source>
</evidence>
<dbReference type="InterPro" id="IPR000415">
    <property type="entry name" value="Nitroreductase-like"/>
</dbReference>
<name>A0A5P8P317_9BACT</name>